<dbReference type="Proteomes" id="UP000719412">
    <property type="component" value="Unassembled WGS sequence"/>
</dbReference>
<keyword evidence="2" id="KW-1185">Reference proteome</keyword>
<protein>
    <submittedName>
        <fullName evidence="1">Uncharacterized protein</fullName>
    </submittedName>
</protein>
<proteinExistence type="predicted"/>
<organism evidence="1 2">
    <name type="scientific">Tenebrio molitor</name>
    <name type="common">Yellow mealworm beetle</name>
    <dbReference type="NCBI Taxonomy" id="7067"/>
    <lineage>
        <taxon>Eukaryota</taxon>
        <taxon>Metazoa</taxon>
        <taxon>Ecdysozoa</taxon>
        <taxon>Arthropoda</taxon>
        <taxon>Hexapoda</taxon>
        <taxon>Insecta</taxon>
        <taxon>Pterygota</taxon>
        <taxon>Neoptera</taxon>
        <taxon>Endopterygota</taxon>
        <taxon>Coleoptera</taxon>
        <taxon>Polyphaga</taxon>
        <taxon>Cucujiformia</taxon>
        <taxon>Tenebrionidae</taxon>
        <taxon>Tenebrio</taxon>
    </lineage>
</organism>
<name>A0A8J6HWV7_TENMO</name>
<evidence type="ECO:0000313" key="1">
    <source>
        <dbReference type="EMBL" id="KAH0821727.1"/>
    </source>
</evidence>
<reference evidence="1" key="2">
    <citation type="submission" date="2021-08" db="EMBL/GenBank/DDBJ databases">
        <authorList>
            <person name="Eriksson T."/>
        </authorList>
    </citation>
    <scope>NUCLEOTIDE SEQUENCE</scope>
    <source>
        <strain evidence="1">Stoneville</strain>
        <tissue evidence="1">Whole head</tissue>
    </source>
</reference>
<dbReference type="EMBL" id="JABDTM020006462">
    <property type="protein sequence ID" value="KAH0821727.1"/>
    <property type="molecule type" value="Genomic_DNA"/>
</dbReference>
<accession>A0A8J6HWV7</accession>
<dbReference type="AlphaFoldDB" id="A0A8J6HWV7"/>
<comment type="caution">
    <text evidence="1">The sequence shown here is derived from an EMBL/GenBank/DDBJ whole genome shotgun (WGS) entry which is preliminary data.</text>
</comment>
<evidence type="ECO:0000313" key="2">
    <source>
        <dbReference type="Proteomes" id="UP000719412"/>
    </source>
</evidence>
<reference evidence="1" key="1">
    <citation type="journal article" date="2020" name="J Insects Food Feed">
        <title>The yellow mealworm (Tenebrio molitor) genome: a resource for the emerging insects as food and feed industry.</title>
        <authorList>
            <person name="Eriksson T."/>
            <person name="Andere A."/>
            <person name="Kelstrup H."/>
            <person name="Emery V."/>
            <person name="Picard C."/>
        </authorList>
    </citation>
    <scope>NUCLEOTIDE SEQUENCE</scope>
    <source>
        <strain evidence="1">Stoneville</strain>
        <tissue evidence="1">Whole head</tissue>
    </source>
</reference>
<gene>
    <name evidence="1" type="ORF">GEV33_001064</name>
</gene>
<sequence length="96" mass="10669">MKIVPFVCGDCGSFFPLSGDDVLVIRERSKSTILVSVSLDLSREESPIHGSDLTWILPGGSLLEKLDPTWNPITPLHLHTRNARDHSPFSLLWCLS</sequence>